<keyword evidence="14" id="KW-1133">Transmembrane helix</keyword>
<evidence type="ECO:0000256" key="1">
    <source>
        <dbReference type="ARBA" id="ARBA00001971"/>
    </source>
</evidence>
<accession>A0A7R9GJS5</accession>
<dbReference type="InterPro" id="IPR036396">
    <property type="entry name" value="Cyt_P450_sf"/>
</dbReference>
<keyword evidence="14" id="KW-0472">Membrane</keyword>
<evidence type="ECO:0000256" key="10">
    <source>
        <dbReference type="ARBA" id="ARBA00023033"/>
    </source>
</evidence>
<name>A0A7R9GJS5_9CRUS</name>
<keyword evidence="6 12" id="KW-0479">Metal-binding</keyword>
<sequence length="513" mass="58757">MVCCLSVTGILLGILALGLAHFWFSRQKKFTYWEKRGVQTPGKLNLLFGSLWGAWSKRNFYEDIEHRNKCGKFYGFYEGTKPVFIVSDLEAIRDVLVKEFDSFAERRDIKITMPVWRKFLTFLRGEEWKETRAAVTPVFSSGKIKRMSSFMTACGDSLVQRLEKQLEVSPILELKGNLRSFAMDAIAKCVFATDIQDLDDPENVFVKNAREISERSAKGSNSILNLLFTLMPGAFVTWLIKVMPNSAMKQFDFFIDAVRNLVENHKKAPQDQGATDFISLLLEQMKEDESGRKNNFLDEESIIAQSLIFFVAGFENIAAALCVASFHLAKYQHVQEKLLEEIRRVEEAAIKEKDFKRGDKWSYSMYAQVVYADQIISESLRLYPVGAWLERIATKETKLCGIELEKGTLIRIPVYAVHHDEEIYPDPEVFNPDRFSAAHKDERPAYAFLPFGQGPKNCIGMRFAQHEMNVALIHLAKNFKINLVSENDNLDFPPGFMMALNPREVKVKLSKRS</sequence>
<keyword evidence="14" id="KW-0812">Transmembrane</keyword>
<evidence type="ECO:0000256" key="11">
    <source>
        <dbReference type="ARBA" id="ARBA00043906"/>
    </source>
</evidence>
<dbReference type="Pfam" id="PF00067">
    <property type="entry name" value="p450"/>
    <property type="match status" value="1"/>
</dbReference>
<dbReference type="PANTHER" id="PTHR24302:SF15">
    <property type="entry name" value="FATTY-ACID PEROXYGENASE"/>
    <property type="match status" value="1"/>
</dbReference>
<dbReference type="GO" id="GO:0005506">
    <property type="term" value="F:iron ion binding"/>
    <property type="evidence" value="ECO:0007669"/>
    <property type="project" value="InterPro"/>
</dbReference>
<evidence type="ECO:0000313" key="15">
    <source>
        <dbReference type="EMBL" id="CAD7283828.1"/>
    </source>
</evidence>
<dbReference type="PANTHER" id="PTHR24302">
    <property type="entry name" value="CYTOCHROME P450 FAMILY 3"/>
    <property type="match status" value="1"/>
</dbReference>
<dbReference type="AlphaFoldDB" id="A0A7R9GJS5"/>
<evidence type="ECO:0000256" key="8">
    <source>
        <dbReference type="ARBA" id="ARBA00023002"/>
    </source>
</evidence>
<gene>
    <name evidence="15" type="ORF">NMOB1V02_LOCUS11438</name>
</gene>
<dbReference type="PRINTS" id="PR00385">
    <property type="entry name" value="P450"/>
</dbReference>
<evidence type="ECO:0000256" key="12">
    <source>
        <dbReference type="PIRSR" id="PIRSR602401-1"/>
    </source>
</evidence>
<organism evidence="15">
    <name type="scientific">Notodromas monacha</name>
    <dbReference type="NCBI Taxonomy" id="399045"/>
    <lineage>
        <taxon>Eukaryota</taxon>
        <taxon>Metazoa</taxon>
        <taxon>Ecdysozoa</taxon>
        <taxon>Arthropoda</taxon>
        <taxon>Crustacea</taxon>
        <taxon>Oligostraca</taxon>
        <taxon>Ostracoda</taxon>
        <taxon>Podocopa</taxon>
        <taxon>Podocopida</taxon>
        <taxon>Cypridocopina</taxon>
        <taxon>Cypridoidea</taxon>
        <taxon>Cyprididae</taxon>
        <taxon>Notodromas</taxon>
    </lineage>
</organism>
<protein>
    <recommendedName>
        <fullName evidence="17">Cytochrome P450</fullName>
    </recommendedName>
</protein>
<keyword evidence="8 13" id="KW-0560">Oxidoreductase</keyword>
<dbReference type="PRINTS" id="PR00463">
    <property type="entry name" value="EP450I"/>
</dbReference>
<dbReference type="GO" id="GO:0016705">
    <property type="term" value="F:oxidoreductase activity, acting on paired donors, with incorporation or reduction of molecular oxygen"/>
    <property type="evidence" value="ECO:0007669"/>
    <property type="project" value="InterPro"/>
</dbReference>
<dbReference type="Proteomes" id="UP000678499">
    <property type="component" value="Unassembled WGS sequence"/>
</dbReference>
<keyword evidence="7" id="KW-0492">Microsome</keyword>
<dbReference type="EMBL" id="OA888260">
    <property type="protein sequence ID" value="CAD7283828.1"/>
    <property type="molecule type" value="Genomic_DNA"/>
</dbReference>
<dbReference type="InterPro" id="IPR017972">
    <property type="entry name" value="Cyt_P450_CS"/>
</dbReference>
<evidence type="ECO:0000256" key="2">
    <source>
        <dbReference type="ARBA" id="ARBA00004174"/>
    </source>
</evidence>
<comment type="similarity">
    <text evidence="4 13">Belongs to the cytochrome P450 family.</text>
</comment>
<evidence type="ECO:0000256" key="13">
    <source>
        <dbReference type="RuleBase" id="RU000461"/>
    </source>
</evidence>
<dbReference type="PROSITE" id="PS00086">
    <property type="entry name" value="CYTOCHROME_P450"/>
    <property type="match status" value="1"/>
</dbReference>
<dbReference type="InterPro" id="IPR001128">
    <property type="entry name" value="Cyt_P450"/>
</dbReference>
<feature type="transmembrane region" description="Helical" evidence="14">
    <location>
        <begin position="6"/>
        <end position="24"/>
    </location>
</feature>
<reference evidence="15" key="1">
    <citation type="submission" date="2020-11" db="EMBL/GenBank/DDBJ databases">
        <authorList>
            <person name="Tran Van P."/>
        </authorList>
    </citation>
    <scope>NUCLEOTIDE SEQUENCE</scope>
</reference>
<dbReference type="InterPro" id="IPR050705">
    <property type="entry name" value="Cytochrome_P450_3A"/>
</dbReference>
<evidence type="ECO:0000256" key="6">
    <source>
        <dbReference type="ARBA" id="ARBA00022723"/>
    </source>
</evidence>
<keyword evidence="16" id="KW-1185">Reference proteome</keyword>
<feature type="binding site" description="axial binding residue" evidence="12">
    <location>
        <position position="458"/>
    </location>
    <ligand>
        <name>heme</name>
        <dbReference type="ChEBI" id="CHEBI:30413"/>
    </ligand>
    <ligandPart>
        <name>Fe</name>
        <dbReference type="ChEBI" id="CHEBI:18248"/>
    </ligandPart>
</feature>
<keyword evidence="9 12" id="KW-0408">Iron</keyword>
<comment type="subcellular location">
    <subcellularLocation>
        <location evidence="3">Endoplasmic reticulum membrane</location>
        <topology evidence="3">Peripheral membrane protein</topology>
    </subcellularLocation>
    <subcellularLocation>
        <location evidence="2">Microsome membrane</location>
        <topology evidence="2">Peripheral membrane protein</topology>
    </subcellularLocation>
</comment>
<evidence type="ECO:0000256" key="3">
    <source>
        <dbReference type="ARBA" id="ARBA00004406"/>
    </source>
</evidence>
<keyword evidence="10 13" id="KW-0503">Monooxygenase</keyword>
<keyword evidence="5 12" id="KW-0349">Heme</keyword>
<evidence type="ECO:0000313" key="16">
    <source>
        <dbReference type="Proteomes" id="UP000678499"/>
    </source>
</evidence>
<proteinExistence type="inferred from homology"/>
<evidence type="ECO:0000256" key="4">
    <source>
        <dbReference type="ARBA" id="ARBA00010617"/>
    </source>
</evidence>
<dbReference type="FunFam" id="1.10.630.10:FF:000182">
    <property type="entry name" value="Cytochrome P450 3A4"/>
    <property type="match status" value="1"/>
</dbReference>
<dbReference type="InterPro" id="IPR002401">
    <property type="entry name" value="Cyt_P450_E_grp-I"/>
</dbReference>
<comment type="cofactor">
    <cofactor evidence="1 12">
        <name>heme</name>
        <dbReference type="ChEBI" id="CHEBI:30413"/>
    </cofactor>
</comment>
<dbReference type="GO" id="GO:0008395">
    <property type="term" value="F:steroid hydroxylase activity"/>
    <property type="evidence" value="ECO:0007669"/>
    <property type="project" value="TreeGrafter"/>
</dbReference>
<keyword evidence="7" id="KW-0256">Endoplasmic reticulum</keyword>
<dbReference type="GO" id="GO:0020037">
    <property type="term" value="F:heme binding"/>
    <property type="evidence" value="ECO:0007669"/>
    <property type="project" value="InterPro"/>
</dbReference>
<dbReference type="EMBL" id="CAJPEX010006223">
    <property type="protein sequence ID" value="CAG0923980.1"/>
    <property type="molecule type" value="Genomic_DNA"/>
</dbReference>
<dbReference type="Gene3D" id="1.10.630.10">
    <property type="entry name" value="Cytochrome P450"/>
    <property type="match status" value="1"/>
</dbReference>
<evidence type="ECO:0000256" key="9">
    <source>
        <dbReference type="ARBA" id="ARBA00023004"/>
    </source>
</evidence>
<evidence type="ECO:0000256" key="5">
    <source>
        <dbReference type="ARBA" id="ARBA00022617"/>
    </source>
</evidence>
<dbReference type="GO" id="GO:0005789">
    <property type="term" value="C:endoplasmic reticulum membrane"/>
    <property type="evidence" value="ECO:0007669"/>
    <property type="project" value="UniProtKB-SubCell"/>
</dbReference>
<dbReference type="SUPFAM" id="SSF48264">
    <property type="entry name" value="Cytochrome P450"/>
    <property type="match status" value="1"/>
</dbReference>
<evidence type="ECO:0000256" key="14">
    <source>
        <dbReference type="SAM" id="Phobius"/>
    </source>
</evidence>
<evidence type="ECO:0000256" key="7">
    <source>
        <dbReference type="ARBA" id="ARBA00022848"/>
    </source>
</evidence>
<dbReference type="OrthoDB" id="2789670at2759"/>
<evidence type="ECO:0008006" key="17">
    <source>
        <dbReference type="Google" id="ProtNLM"/>
    </source>
</evidence>
<comment type="function">
    <text evidence="11">Cytochromes P450 are a group of heme-thiolate monooxygenases. They oxidize a variety of structurally unrelated compounds, including steroids, fatty acids, and xenobiotics.</text>
</comment>